<evidence type="ECO:0000313" key="3">
    <source>
        <dbReference type="WBParaSite" id="nRc.2.0.1.t15833-RA"/>
    </source>
</evidence>
<name>A0A915INQ9_ROMCU</name>
<dbReference type="WBParaSite" id="nRc.2.0.1.t15833-RA">
    <property type="protein sequence ID" value="nRc.2.0.1.t15833-RA"/>
    <property type="gene ID" value="nRc.2.0.1.g15833"/>
</dbReference>
<evidence type="ECO:0000256" key="1">
    <source>
        <dbReference type="SAM" id="MobiDB-lite"/>
    </source>
</evidence>
<protein>
    <submittedName>
        <fullName evidence="3">Uncharacterized protein</fullName>
    </submittedName>
</protein>
<proteinExistence type="predicted"/>
<feature type="region of interest" description="Disordered" evidence="1">
    <location>
        <begin position="1"/>
        <end position="108"/>
    </location>
</feature>
<feature type="compositionally biased region" description="Basic residues" evidence="1">
    <location>
        <begin position="28"/>
        <end position="37"/>
    </location>
</feature>
<feature type="compositionally biased region" description="Polar residues" evidence="1">
    <location>
        <begin position="54"/>
        <end position="102"/>
    </location>
</feature>
<organism evidence="2 3">
    <name type="scientific">Romanomermis culicivorax</name>
    <name type="common">Nematode worm</name>
    <dbReference type="NCBI Taxonomy" id="13658"/>
    <lineage>
        <taxon>Eukaryota</taxon>
        <taxon>Metazoa</taxon>
        <taxon>Ecdysozoa</taxon>
        <taxon>Nematoda</taxon>
        <taxon>Enoplea</taxon>
        <taxon>Dorylaimia</taxon>
        <taxon>Mermithida</taxon>
        <taxon>Mermithoidea</taxon>
        <taxon>Mermithidae</taxon>
        <taxon>Romanomermis</taxon>
    </lineage>
</organism>
<accession>A0A915INQ9</accession>
<dbReference type="Proteomes" id="UP000887565">
    <property type="component" value="Unplaced"/>
</dbReference>
<sequence>MYTGVEVRKFRESGHTDDQIKRLGGRTLARKANRAKKREGEDVVEISDDEGEKTGSTASADSKFVGSTTLLTDSTKSRMKTTPTSQTPGATNSRSQVQSTVATAKVPRPEKDEDVINFTDLYCMGHCGEQPTIEEAHLW</sequence>
<reference evidence="3" key="1">
    <citation type="submission" date="2022-11" db="UniProtKB">
        <authorList>
            <consortium name="WormBaseParasite"/>
        </authorList>
    </citation>
    <scope>IDENTIFICATION</scope>
</reference>
<dbReference type="AlphaFoldDB" id="A0A915INQ9"/>
<keyword evidence="2" id="KW-1185">Reference proteome</keyword>
<feature type="compositionally biased region" description="Acidic residues" evidence="1">
    <location>
        <begin position="42"/>
        <end position="51"/>
    </location>
</feature>
<evidence type="ECO:0000313" key="2">
    <source>
        <dbReference type="Proteomes" id="UP000887565"/>
    </source>
</evidence>
<feature type="compositionally biased region" description="Basic and acidic residues" evidence="1">
    <location>
        <begin position="1"/>
        <end position="21"/>
    </location>
</feature>